<dbReference type="InterPro" id="IPR008042">
    <property type="entry name" value="Retrotrans_Pao"/>
</dbReference>
<dbReference type="Pfam" id="PF05380">
    <property type="entry name" value="Peptidase_A17"/>
    <property type="match status" value="1"/>
</dbReference>
<dbReference type="SUPFAM" id="SSF56672">
    <property type="entry name" value="DNA/RNA polymerases"/>
    <property type="match status" value="1"/>
</dbReference>
<dbReference type="Pfam" id="PF18701">
    <property type="entry name" value="DUF5641"/>
    <property type="match status" value="1"/>
</dbReference>
<dbReference type="InterPro" id="IPR043128">
    <property type="entry name" value="Rev_trsase/Diguanyl_cyclase"/>
</dbReference>
<dbReference type="GO" id="GO:0015074">
    <property type="term" value="P:DNA integration"/>
    <property type="evidence" value="ECO:0007669"/>
    <property type="project" value="InterPro"/>
</dbReference>
<reference evidence="3" key="1">
    <citation type="journal article" date="2008" name="Insect Biochem. Mol. Biol.">
        <title>The genome of a lepidopteran model insect, the silkworm Bombyx mori.</title>
        <authorList>
            <consortium name="International Silkworm Genome Consortium"/>
        </authorList>
    </citation>
    <scope>NUCLEOTIDE SEQUENCE [LARGE SCALE GENOMIC DNA]</scope>
    <source>
        <strain evidence="3">p50T</strain>
    </source>
</reference>
<dbReference type="InterPro" id="IPR036397">
    <property type="entry name" value="RNaseH_sf"/>
</dbReference>
<dbReference type="InterPro" id="IPR001584">
    <property type="entry name" value="Integrase_cat-core"/>
</dbReference>
<dbReference type="Gene3D" id="3.10.10.10">
    <property type="entry name" value="HIV Type 1 Reverse Transcriptase, subunit A, domain 1"/>
    <property type="match status" value="1"/>
</dbReference>
<dbReference type="SUPFAM" id="SSF53098">
    <property type="entry name" value="Ribonuclease H-like"/>
    <property type="match status" value="1"/>
</dbReference>
<dbReference type="Proteomes" id="UP000005204">
    <property type="component" value="Unassembled WGS sequence"/>
</dbReference>
<name>A0A8R2R4H8_BOMMO</name>
<organism evidence="2 3">
    <name type="scientific">Bombyx mori</name>
    <name type="common">Silk moth</name>
    <dbReference type="NCBI Taxonomy" id="7091"/>
    <lineage>
        <taxon>Eukaryota</taxon>
        <taxon>Metazoa</taxon>
        <taxon>Ecdysozoa</taxon>
        <taxon>Arthropoda</taxon>
        <taxon>Hexapoda</taxon>
        <taxon>Insecta</taxon>
        <taxon>Pterygota</taxon>
        <taxon>Neoptera</taxon>
        <taxon>Endopterygota</taxon>
        <taxon>Lepidoptera</taxon>
        <taxon>Glossata</taxon>
        <taxon>Ditrysia</taxon>
        <taxon>Bombycoidea</taxon>
        <taxon>Bombycidae</taxon>
        <taxon>Bombycinae</taxon>
        <taxon>Bombyx</taxon>
    </lineage>
</organism>
<dbReference type="PANTHER" id="PTHR47331">
    <property type="entry name" value="PHD-TYPE DOMAIN-CONTAINING PROTEIN"/>
    <property type="match status" value="1"/>
</dbReference>
<dbReference type="Gene3D" id="3.30.420.10">
    <property type="entry name" value="Ribonuclease H-like superfamily/Ribonuclease H"/>
    <property type="match status" value="1"/>
</dbReference>
<dbReference type="PANTHER" id="PTHR47331:SF1">
    <property type="entry name" value="GAG-LIKE PROTEIN"/>
    <property type="match status" value="1"/>
</dbReference>
<accession>A0A8R2R4H8</accession>
<feature type="domain" description="Integrase catalytic" evidence="1">
    <location>
        <begin position="806"/>
        <end position="998"/>
    </location>
</feature>
<dbReference type="EnsemblMetazoa" id="XM_038020554.1">
    <property type="protein sequence ID" value="XP_037876482.1"/>
    <property type="gene ID" value="LOC101744854"/>
</dbReference>
<dbReference type="GO" id="GO:0071897">
    <property type="term" value="P:DNA biosynthetic process"/>
    <property type="evidence" value="ECO:0007669"/>
    <property type="project" value="UniProtKB-ARBA"/>
</dbReference>
<sequence>MHTQVEVDQLLRQFWEIDEYSPNVKPLSKLEIQCEEHFKKTHTRNTDGRYEVRLPFKDEDAPSLGNSRQLALKRLHQMENKFKRRPEFHEEYSKFMRQYESLGHMEVVPETEKMNRAYYLPHHAVLRASSLTTKLRVVFDGSAKPVDGNSLNDELLIGPPLQQDIRDLVTRWRQHKYCLVADIQHMYRQILISKQDTDYQRILWRESSEEPIREYRLLTVTYGSSCAPYLAIRTLHQLAEDERGEFPEAELLKTDLYMDDLMTGSSTEEDTQRLQRRLTELFKRGGFLLHKWSSNSEIVLNEIPDSIKTLKGSVNIKMDDSVKALGIAWKPQSDIFELVVNLPHDNDVVTKRSVLSAIAKTFDPLGWLAPCVIVLKMFMQKLWLAGLDWDSELPEDLKTEWQNYLTNFEHMQAIQLPRWLGIANNVKIELHGYCDASCAAYAAVIYIRVITDNEIKVSLVAAKTKVAPVKQISLPRLELCGAVLLSKLIPYVKSSLNIDDNCVFAWTDSTIVLAWLRKTPNTWKPFVGNRTTEILNVTNSSQWHHIKSADNPADCASRGISPGELMQSQLWWEGPAFLRESVEIRYPDFTIPETTLEAKPKAKVSYLCTSEPNECTMYLNRYSNLLRLIRVTAYCFRFLRLCKDKALKRNDNIKLTYLTTDEIKNALKTCIRMSQSVYFKSEIGLLSQSKPIPKNSKLLPLNPILDNEKIIRVGGRLVNAQIPPDMKSPIILHHKCNLAKLIVIDAHLRTLHGRNSLTLNVVHQKYWILRAKNLVKKILRLCKPCFTQTARPMTPLMGNLPQCRVNPSRPFLTSGVDFCGPFTLKLYSGRCTKTCKAYISVFLCMVTKAIHLELVSSLSSAAFLAAFKRFTSRRGHCKDIWSDCGTNFIGASKELDLAFKNSKSTVVEEIAQLLANDSTTWHFIPPGAPHFGGLWEAGVKSVKGHLKRVVGESCLTFEEFCTLTTQVEACVNSRPLTLISSVVDELPLTPGHFLIGEAPVTIPEESFVDTRPDYLNRWQRVQRMVQSLWRRWQSEYITMLQHRYKWSQNHPDINVGTVVLVKDDRLPPGKWLLGRIVAKHPGADGVTRVVSLQFKDRVFKRPVTKLCPLPLAASEP</sequence>
<dbReference type="AlphaFoldDB" id="A0A8R2R4H8"/>
<evidence type="ECO:0000313" key="2">
    <source>
        <dbReference type="EnsemblMetazoa" id="XP_037876482.1"/>
    </source>
</evidence>
<dbReference type="CDD" id="cd01644">
    <property type="entry name" value="RT_pepA17"/>
    <property type="match status" value="1"/>
</dbReference>
<dbReference type="InterPro" id="IPR040676">
    <property type="entry name" value="DUF5641"/>
</dbReference>
<dbReference type="InterPro" id="IPR043502">
    <property type="entry name" value="DNA/RNA_pol_sf"/>
</dbReference>
<evidence type="ECO:0000313" key="3">
    <source>
        <dbReference type="Proteomes" id="UP000005204"/>
    </source>
</evidence>
<dbReference type="GO" id="GO:0003676">
    <property type="term" value="F:nucleic acid binding"/>
    <property type="evidence" value="ECO:0007669"/>
    <property type="project" value="InterPro"/>
</dbReference>
<reference evidence="2" key="2">
    <citation type="submission" date="2022-06" db="UniProtKB">
        <authorList>
            <consortium name="EnsemblMetazoa"/>
        </authorList>
    </citation>
    <scope>IDENTIFICATION</scope>
    <source>
        <strain evidence="2">p50T (Dazao)</strain>
    </source>
</reference>
<dbReference type="Gene3D" id="3.30.70.270">
    <property type="match status" value="1"/>
</dbReference>
<protein>
    <recommendedName>
        <fullName evidence="1">Integrase catalytic domain-containing protein</fullName>
    </recommendedName>
</protein>
<proteinExistence type="predicted"/>
<dbReference type="Pfam" id="PF00078">
    <property type="entry name" value="RVT_1"/>
    <property type="match status" value="1"/>
</dbReference>
<evidence type="ECO:0000259" key="1">
    <source>
        <dbReference type="PROSITE" id="PS50994"/>
    </source>
</evidence>
<dbReference type="InterPro" id="IPR012337">
    <property type="entry name" value="RNaseH-like_sf"/>
</dbReference>
<dbReference type="GO" id="GO:0042575">
    <property type="term" value="C:DNA polymerase complex"/>
    <property type="evidence" value="ECO:0007669"/>
    <property type="project" value="UniProtKB-ARBA"/>
</dbReference>
<dbReference type="PROSITE" id="PS50994">
    <property type="entry name" value="INTEGRASE"/>
    <property type="match status" value="1"/>
</dbReference>
<keyword evidence="3" id="KW-1185">Reference proteome</keyword>
<dbReference type="InterPro" id="IPR000477">
    <property type="entry name" value="RT_dom"/>
</dbReference>